<keyword evidence="4" id="KW-0282">Flagellum</keyword>
<dbReference type="RefSeq" id="WP_093460447.1">
    <property type="nucleotide sequence ID" value="NZ_FNST01000002.1"/>
</dbReference>
<evidence type="ECO:0000256" key="1">
    <source>
        <dbReference type="ARBA" id="ARBA00022741"/>
    </source>
</evidence>
<dbReference type="AlphaFoldDB" id="A0A1H4KS10"/>
<feature type="region of interest" description="Disordered" evidence="3">
    <location>
        <begin position="261"/>
        <end position="284"/>
    </location>
</feature>
<keyword evidence="5" id="KW-1185">Reference proteome</keyword>
<dbReference type="PANTHER" id="PTHR43384">
    <property type="entry name" value="SEPTUM SITE-DETERMINING PROTEIN MIND HOMOLOG, CHLOROPLASTIC-RELATED"/>
    <property type="match status" value="1"/>
</dbReference>
<evidence type="ECO:0000256" key="2">
    <source>
        <dbReference type="ARBA" id="ARBA00022840"/>
    </source>
</evidence>
<reference evidence="5" key="1">
    <citation type="submission" date="2016-10" db="EMBL/GenBank/DDBJ databases">
        <authorList>
            <person name="Varghese N."/>
            <person name="Submissions S."/>
        </authorList>
    </citation>
    <scope>NUCLEOTIDE SEQUENCE [LARGE SCALE GENOMIC DNA]</scope>
    <source>
        <strain evidence="5">DSM 40318</strain>
    </source>
</reference>
<gene>
    <name evidence="4" type="ORF">SAMN04490356_0910</name>
</gene>
<dbReference type="GO" id="GO:0051782">
    <property type="term" value="P:negative regulation of cell division"/>
    <property type="evidence" value="ECO:0007669"/>
    <property type="project" value="TreeGrafter"/>
</dbReference>
<dbReference type="GO" id="GO:0005829">
    <property type="term" value="C:cytosol"/>
    <property type="evidence" value="ECO:0007669"/>
    <property type="project" value="TreeGrafter"/>
</dbReference>
<dbReference type="SUPFAM" id="SSF52540">
    <property type="entry name" value="P-loop containing nucleoside triphosphate hydrolases"/>
    <property type="match status" value="1"/>
</dbReference>
<proteinExistence type="predicted"/>
<protein>
    <submittedName>
        <fullName evidence="4">MinD-like ATPase involved in chromosome partitioning or flagellar assembly</fullName>
    </submittedName>
</protein>
<dbReference type="PANTHER" id="PTHR43384:SF6">
    <property type="entry name" value="SEPTUM SITE-DETERMINING PROTEIN MIND HOMOLOG, CHLOROPLASTIC"/>
    <property type="match status" value="1"/>
</dbReference>
<feature type="compositionally biased region" description="Basic and acidic residues" evidence="3">
    <location>
        <begin position="274"/>
        <end position="284"/>
    </location>
</feature>
<dbReference type="Gene3D" id="3.40.50.300">
    <property type="entry name" value="P-loop containing nucleotide triphosphate hydrolases"/>
    <property type="match status" value="1"/>
</dbReference>
<dbReference type="GO" id="GO:0016887">
    <property type="term" value="F:ATP hydrolysis activity"/>
    <property type="evidence" value="ECO:0007669"/>
    <property type="project" value="TreeGrafter"/>
</dbReference>
<sequence>MTLVALCSLKGSPGVTTTCVALGARWPAGERPVVVECDPAGGDLLARFRLELSPGLVSLAVAARRSAHPGLVWQHTQWLPGGLSVVAGPAGAAQARAALGEISDARASVLRQSADRSDTVVIADCGRLDPGSPAMAVVRAADVMLLLARAQDDALSHVAVRLEEAAHWSRRPCLVLVGDGCSTGEVSRALGIEVLARIPEDPKGAAACGGLPGRRTTPTRSALGQAIVDIAALVSAHARSEPTAWGGRRLPRFAAVARFSPPTRRVRAPVPSPKEVRPDDAAGR</sequence>
<keyword evidence="4" id="KW-0969">Cilium</keyword>
<evidence type="ECO:0000313" key="4">
    <source>
        <dbReference type="EMBL" id="SEB60888.1"/>
    </source>
</evidence>
<accession>A0A1H4KS10</accession>
<dbReference type="GO" id="GO:0009898">
    <property type="term" value="C:cytoplasmic side of plasma membrane"/>
    <property type="evidence" value="ECO:0007669"/>
    <property type="project" value="TreeGrafter"/>
</dbReference>
<dbReference type="EMBL" id="FNST01000002">
    <property type="protein sequence ID" value="SEB60888.1"/>
    <property type="molecule type" value="Genomic_DNA"/>
</dbReference>
<keyword evidence="4" id="KW-0966">Cell projection</keyword>
<dbReference type="InterPro" id="IPR050625">
    <property type="entry name" value="ParA/MinD_ATPase"/>
</dbReference>
<keyword evidence="2" id="KW-0067">ATP-binding</keyword>
<evidence type="ECO:0000313" key="5">
    <source>
        <dbReference type="Proteomes" id="UP000198609"/>
    </source>
</evidence>
<dbReference type="Proteomes" id="UP000198609">
    <property type="component" value="Unassembled WGS sequence"/>
</dbReference>
<dbReference type="GO" id="GO:0005524">
    <property type="term" value="F:ATP binding"/>
    <property type="evidence" value="ECO:0007669"/>
    <property type="project" value="UniProtKB-KW"/>
</dbReference>
<keyword evidence="1" id="KW-0547">Nucleotide-binding</keyword>
<evidence type="ECO:0000256" key="3">
    <source>
        <dbReference type="SAM" id="MobiDB-lite"/>
    </source>
</evidence>
<organism evidence="4 5">
    <name type="scientific">Streptomyces melanosporofaciens</name>
    <dbReference type="NCBI Taxonomy" id="67327"/>
    <lineage>
        <taxon>Bacteria</taxon>
        <taxon>Bacillati</taxon>
        <taxon>Actinomycetota</taxon>
        <taxon>Actinomycetes</taxon>
        <taxon>Kitasatosporales</taxon>
        <taxon>Streptomycetaceae</taxon>
        <taxon>Streptomyces</taxon>
        <taxon>Streptomyces violaceusniger group</taxon>
    </lineage>
</organism>
<name>A0A1H4KS10_STRMJ</name>
<dbReference type="InterPro" id="IPR027417">
    <property type="entry name" value="P-loop_NTPase"/>
</dbReference>